<dbReference type="Proteomes" id="UP001595690">
    <property type="component" value="Unassembled WGS sequence"/>
</dbReference>
<reference evidence="2" key="1">
    <citation type="journal article" date="2019" name="Int. J. Syst. Evol. Microbiol.">
        <title>The Global Catalogue of Microorganisms (GCM) 10K type strain sequencing project: providing services to taxonomists for standard genome sequencing and annotation.</title>
        <authorList>
            <consortium name="The Broad Institute Genomics Platform"/>
            <consortium name="The Broad Institute Genome Sequencing Center for Infectious Disease"/>
            <person name="Wu L."/>
            <person name="Ma J."/>
        </authorList>
    </citation>
    <scope>NUCLEOTIDE SEQUENCE [LARGE SCALE GENOMIC DNA]</scope>
    <source>
        <strain evidence="2">CGMCC 4.7405</strain>
    </source>
</reference>
<dbReference type="EMBL" id="JBHRZI010000010">
    <property type="protein sequence ID" value="MFC3891273.1"/>
    <property type="molecule type" value="Genomic_DNA"/>
</dbReference>
<comment type="caution">
    <text evidence="1">The sequence shown here is derived from an EMBL/GenBank/DDBJ whole genome shotgun (WGS) entry which is preliminary data.</text>
</comment>
<protein>
    <submittedName>
        <fullName evidence="1">Uncharacterized protein</fullName>
    </submittedName>
</protein>
<name>A0ABV8BLU2_9PSEU</name>
<sequence>MLAGVGGTGLENTLTSLGLATLVGQNRFDVLDELITFIAGDGDDLDSQAARDAACDVLDEVFGDADAWTELTDTAEMTVSRENLPTLLEIFLAQYVYNRVPVIAERLSRITDPHAVRQADEEMRQIIQVLVSLRIPDDPFTVDWAGPEGRQIAEDTVRMTYEGLQGLDGDAQ</sequence>
<proteinExistence type="predicted"/>
<accession>A0ABV8BLU2</accession>
<evidence type="ECO:0000313" key="2">
    <source>
        <dbReference type="Proteomes" id="UP001595690"/>
    </source>
</evidence>
<keyword evidence="2" id="KW-1185">Reference proteome</keyword>
<dbReference type="RefSeq" id="WP_382370437.1">
    <property type="nucleotide sequence ID" value="NZ_JBHRZI010000010.1"/>
</dbReference>
<organism evidence="1 2">
    <name type="scientific">Lentzea rhizosphaerae</name>
    <dbReference type="NCBI Taxonomy" id="2041025"/>
    <lineage>
        <taxon>Bacteria</taxon>
        <taxon>Bacillati</taxon>
        <taxon>Actinomycetota</taxon>
        <taxon>Actinomycetes</taxon>
        <taxon>Pseudonocardiales</taxon>
        <taxon>Pseudonocardiaceae</taxon>
        <taxon>Lentzea</taxon>
    </lineage>
</organism>
<evidence type="ECO:0000313" key="1">
    <source>
        <dbReference type="EMBL" id="MFC3891273.1"/>
    </source>
</evidence>
<gene>
    <name evidence="1" type="ORF">ACFOWZ_07270</name>
</gene>